<organism evidence="1">
    <name type="scientific">marine metagenome</name>
    <dbReference type="NCBI Taxonomy" id="408172"/>
    <lineage>
        <taxon>unclassified sequences</taxon>
        <taxon>metagenomes</taxon>
        <taxon>ecological metagenomes</taxon>
    </lineage>
</organism>
<reference evidence="1" key="1">
    <citation type="submission" date="2018-05" db="EMBL/GenBank/DDBJ databases">
        <authorList>
            <person name="Lanie J.A."/>
            <person name="Ng W.-L."/>
            <person name="Kazmierczak K.M."/>
            <person name="Andrzejewski T.M."/>
            <person name="Davidsen T.M."/>
            <person name="Wayne K.J."/>
            <person name="Tettelin H."/>
            <person name="Glass J.I."/>
            <person name="Rusch D."/>
            <person name="Podicherti R."/>
            <person name="Tsui H.-C.T."/>
            <person name="Winkler M.E."/>
        </authorList>
    </citation>
    <scope>NUCLEOTIDE SEQUENCE</scope>
</reference>
<sequence length="115" mass="13236">MMAVLLSITACNASPKIETRDQAFDLVIDHLENSSFDGENCLRLVMELSEEAGWMGGPSEWNFTTLTYPVDEGFIRKRFSIIRNFDRPGAHIEYGMRWMVYQDGKIEAQHKYPPC</sequence>
<accession>A0A381UJU7</accession>
<evidence type="ECO:0000313" key="1">
    <source>
        <dbReference type="EMBL" id="SVA28425.1"/>
    </source>
</evidence>
<dbReference type="EMBL" id="UINC01006583">
    <property type="protein sequence ID" value="SVA28425.1"/>
    <property type="molecule type" value="Genomic_DNA"/>
</dbReference>
<proteinExistence type="predicted"/>
<dbReference type="AlphaFoldDB" id="A0A381UJU7"/>
<gene>
    <name evidence="1" type="ORF">METZ01_LOCUS81279</name>
</gene>
<protein>
    <submittedName>
        <fullName evidence="1">Uncharacterized protein</fullName>
    </submittedName>
</protein>
<name>A0A381UJU7_9ZZZZ</name>